<dbReference type="SMART" id="SM00474">
    <property type="entry name" value="35EXOc"/>
    <property type="match status" value="1"/>
</dbReference>
<evidence type="ECO:0000313" key="6">
    <source>
        <dbReference type="Proteomes" id="UP001218188"/>
    </source>
</evidence>
<dbReference type="Gene3D" id="3.30.420.10">
    <property type="entry name" value="Ribonuclease H-like superfamily/Ribonuclease H"/>
    <property type="match status" value="1"/>
</dbReference>
<dbReference type="CDD" id="cd06141">
    <property type="entry name" value="WRN_exo"/>
    <property type="match status" value="1"/>
</dbReference>
<evidence type="ECO:0000256" key="2">
    <source>
        <dbReference type="ARBA" id="ARBA00022801"/>
    </source>
</evidence>
<organism evidence="5 6">
    <name type="scientific">Mycena alexandri</name>
    <dbReference type="NCBI Taxonomy" id="1745969"/>
    <lineage>
        <taxon>Eukaryota</taxon>
        <taxon>Fungi</taxon>
        <taxon>Dikarya</taxon>
        <taxon>Basidiomycota</taxon>
        <taxon>Agaricomycotina</taxon>
        <taxon>Agaricomycetes</taxon>
        <taxon>Agaricomycetidae</taxon>
        <taxon>Agaricales</taxon>
        <taxon>Marasmiineae</taxon>
        <taxon>Mycenaceae</taxon>
        <taxon>Mycena</taxon>
    </lineage>
</organism>
<dbReference type="InterPro" id="IPR036397">
    <property type="entry name" value="RNaseH_sf"/>
</dbReference>
<gene>
    <name evidence="5" type="ORF">C8F04DRAFT_1085528</name>
</gene>
<evidence type="ECO:0000313" key="5">
    <source>
        <dbReference type="EMBL" id="KAJ7039508.1"/>
    </source>
</evidence>
<keyword evidence="2" id="KW-0378">Hydrolase</keyword>
<evidence type="ECO:0000256" key="3">
    <source>
        <dbReference type="SAM" id="MobiDB-lite"/>
    </source>
</evidence>
<evidence type="ECO:0000259" key="4">
    <source>
        <dbReference type="SMART" id="SM00474"/>
    </source>
</evidence>
<evidence type="ECO:0000256" key="1">
    <source>
        <dbReference type="ARBA" id="ARBA00022722"/>
    </source>
</evidence>
<dbReference type="EMBL" id="JARJCM010000026">
    <property type="protein sequence ID" value="KAJ7039508.1"/>
    <property type="molecule type" value="Genomic_DNA"/>
</dbReference>
<dbReference type="InterPro" id="IPR002562">
    <property type="entry name" value="3'-5'_exonuclease_dom"/>
</dbReference>
<sequence length="461" mass="51405">MSKPLSFVSRCRPAPSSPPRSPPRRTAIRILAALAGISTVVESTKPPATHPFFRAATTPAVKPRASAPQIKATTSLPVPGKKSTLVRISPPRVVEKTAALEAEVEAPVDRPVYSYKALSPAPTMRFTRDEAEADKWVAELDDNGAGPISVDLEWVVVFRKGGIRPVSIVQVADAKNIIVIQLRTPATSMPRFPRQLQRILEDRTIPKMGANILNDAKKLFKDYGVMMTGLIELGALARQADPPSTDIKIWGNGKKIVALAKLVERYLQKKLLKDDDVRLSNWENSRLEDQEAMLDYAANDVYCGLQVYNHLMSLAEEEGIPLNPTRYTGEVHHSILEAPYVKPQPALTEWEIAALPPVPMVLLTPAMEASGMMPQFLRAYRHWRLGGRDIDTMCIELALKPGTRLQRSSVITYVVNALKAWPVLPCDFGELRLLIQMDLRSWERHYTWFVGVTYVIPLKLK</sequence>
<dbReference type="SUPFAM" id="SSF53098">
    <property type="entry name" value="Ribonuclease H-like"/>
    <property type="match status" value="1"/>
</dbReference>
<dbReference type="GO" id="GO:0003676">
    <property type="term" value="F:nucleic acid binding"/>
    <property type="evidence" value="ECO:0007669"/>
    <property type="project" value="InterPro"/>
</dbReference>
<dbReference type="Pfam" id="PF01612">
    <property type="entry name" value="DNA_pol_A_exo1"/>
    <property type="match status" value="1"/>
</dbReference>
<accession>A0AAD6T4X7</accession>
<comment type="caution">
    <text evidence="5">The sequence shown here is derived from an EMBL/GenBank/DDBJ whole genome shotgun (WGS) entry which is preliminary data.</text>
</comment>
<proteinExistence type="predicted"/>
<dbReference type="InterPro" id="IPR051132">
    <property type="entry name" value="3-5_Exonuclease_domain"/>
</dbReference>
<dbReference type="PANTHER" id="PTHR13620:SF104">
    <property type="entry name" value="EXONUCLEASE 3'-5' DOMAIN-CONTAINING PROTEIN 2"/>
    <property type="match status" value="1"/>
</dbReference>
<reference evidence="5" key="1">
    <citation type="submission" date="2023-03" db="EMBL/GenBank/DDBJ databases">
        <title>Massive genome expansion in bonnet fungi (Mycena s.s.) driven by repeated elements and novel gene families across ecological guilds.</title>
        <authorList>
            <consortium name="Lawrence Berkeley National Laboratory"/>
            <person name="Harder C.B."/>
            <person name="Miyauchi S."/>
            <person name="Viragh M."/>
            <person name="Kuo A."/>
            <person name="Thoen E."/>
            <person name="Andreopoulos B."/>
            <person name="Lu D."/>
            <person name="Skrede I."/>
            <person name="Drula E."/>
            <person name="Henrissat B."/>
            <person name="Morin E."/>
            <person name="Kohler A."/>
            <person name="Barry K."/>
            <person name="LaButti K."/>
            <person name="Morin E."/>
            <person name="Salamov A."/>
            <person name="Lipzen A."/>
            <person name="Mereny Z."/>
            <person name="Hegedus B."/>
            <person name="Baldrian P."/>
            <person name="Stursova M."/>
            <person name="Weitz H."/>
            <person name="Taylor A."/>
            <person name="Grigoriev I.V."/>
            <person name="Nagy L.G."/>
            <person name="Martin F."/>
            <person name="Kauserud H."/>
        </authorList>
    </citation>
    <scope>NUCLEOTIDE SEQUENCE</scope>
    <source>
        <strain evidence="5">CBHHK200</strain>
    </source>
</reference>
<protein>
    <submittedName>
        <fullName evidence="5">Ribonuclease H-like domain-containing protein</fullName>
    </submittedName>
</protein>
<dbReference type="GO" id="GO:0008408">
    <property type="term" value="F:3'-5' exonuclease activity"/>
    <property type="evidence" value="ECO:0007669"/>
    <property type="project" value="InterPro"/>
</dbReference>
<dbReference type="PANTHER" id="PTHR13620">
    <property type="entry name" value="3-5 EXONUCLEASE"/>
    <property type="match status" value="1"/>
</dbReference>
<feature type="region of interest" description="Disordered" evidence="3">
    <location>
        <begin position="1"/>
        <end position="24"/>
    </location>
</feature>
<name>A0AAD6T4X7_9AGAR</name>
<dbReference type="InterPro" id="IPR012337">
    <property type="entry name" value="RNaseH-like_sf"/>
</dbReference>
<feature type="domain" description="3'-5' exonuclease" evidence="4">
    <location>
        <begin position="124"/>
        <end position="316"/>
    </location>
</feature>
<keyword evidence="1" id="KW-0540">Nuclease</keyword>
<dbReference type="AlphaFoldDB" id="A0AAD6T4X7"/>
<dbReference type="GO" id="GO:0005634">
    <property type="term" value="C:nucleus"/>
    <property type="evidence" value="ECO:0007669"/>
    <property type="project" value="TreeGrafter"/>
</dbReference>
<dbReference type="GO" id="GO:0005737">
    <property type="term" value="C:cytoplasm"/>
    <property type="evidence" value="ECO:0007669"/>
    <property type="project" value="TreeGrafter"/>
</dbReference>
<dbReference type="Proteomes" id="UP001218188">
    <property type="component" value="Unassembled WGS sequence"/>
</dbReference>
<dbReference type="GO" id="GO:0006139">
    <property type="term" value="P:nucleobase-containing compound metabolic process"/>
    <property type="evidence" value="ECO:0007669"/>
    <property type="project" value="InterPro"/>
</dbReference>
<keyword evidence="6" id="KW-1185">Reference proteome</keyword>